<gene>
    <name evidence="3" type="ORF">FTX54_001180</name>
</gene>
<dbReference type="OrthoDB" id="48047at2"/>
<reference evidence="3 4" key="1">
    <citation type="submission" date="2024-01" db="EMBL/GenBank/DDBJ databases">
        <title>Complete Genome Sequence of Alkalicoccus halolimnae BZ-SZ-XJ29T, a Moderately Halophilic Bacterium Isolated from a Salt Lake.</title>
        <authorList>
            <person name="Zhao B."/>
        </authorList>
    </citation>
    <scope>NUCLEOTIDE SEQUENCE [LARGE SCALE GENOMIC DNA]</scope>
    <source>
        <strain evidence="3 4">BZ-SZ-XJ29</strain>
    </source>
</reference>
<evidence type="ECO:0000259" key="2">
    <source>
        <dbReference type="Pfam" id="PF09851"/>
    </source>
</evidence>
<feature type="transmembrane region" description="Helical" evidence="1">
    <location>
        <begin position="12"/>
        <end position="35"/>
    </location>
</feature>
<accession>A0A5C7FFH3</accession>
<dbReference type="InterPro" id="IPR018649">
    <property type="entry name" value="SHOCT"/>
</dbReference>
<keyword evidence="4" id="KW-1185">Reference proteome</keyword>
<protein>
    <submittedName>
        <fullName evidence="3">SHOCT domain-containing protein</fullName>
    </submittedName>
</protein>
<evidence type="ECO:0000313" key="3">
    <source>
        <dbReference type="EMBL" id="WWD80211.1"/>
    </source>
</evidence>
<keyword evidence="1" id="KW-1133">Transmembrane helix</keyword>
<organism evidence="3 4">
    <name type="scientific">Alkalicoccus halolimnae</name>
    <dbReference type="NCBI Taxonomy" id="1667239"/>
    <lineage>
        <taxon>Bacteria</taxon>
        <taxon>Bacillati</taxon>
        <taxon>Bacillota</taxon>
        <taxon>Bacilli</taxon>
        <taxon>Bacillales</taxon>
        <taxon>Bacillaceae</taxon>
        <taxon>Alkalicoccus</taxon>
    </lineage>
</organism>
<keyword evidence="1" id="KW-0812">Transmembrane</keyword>
<evidence type="ECO:0000256" key="1">
    <source>
        <dbReference type="SAM" id="Phobius"/>
    </source>
</evidence>
<dbReference type="EMBL" id="CP144914">
    <property type="protein sequence ID" value="WWD80211.1"/>
    <property type="molecule type" value="Genomic_DNA"/>
</dbReference>
<name>A0A5C7FFH3_9BACI</name>
<dbReference type="AlphaFoldDB" id="A0A5C7FFH3"/>
<proteinExistence type="predicted"/>
<dbReference type="Proteomes" id="UP000321816">
    <property type="component" value="Chromosome"/>
</dbReference>
<dbReference type="RefSeq" id="WP_147805324.1">
    <property type="nucleotide sequence ID" value="NZ_CP144914.1"/>
</dbReference>
<keyword evidence="1" id="KW-0472">Membrane</keyword>
<dbReference type="Pfam" id="PF09851">
    <property type="entry name" value="SHOCT"/>
    <property type="match status" value="1"/>
</dbReference>
<sequence>MYDMMNGNWGSGMFVSGLIWILFLVLLIVLIIFLVNKLSGTGNSSSSTAPLRDESLNILKERFARGEISEEEYDRIKQKLKEK</sequence>
<evidence type="ECO:0000313" key="4">
    <source>
        <dbReference type="Proteomes" id="UP000321816"/>
    </source>
</evidence>
<dbReference type="KEGG" id="ahal:FTX54_001180"/>
<feature type="domain" description="SHOCT" evidence="2">
    <location>
        <begin position="55"/>
        <end position="80"/>
    </location>
</feature>